<feature type="chain" id="PRO_5014773616" evidence="4">
    <location>
        <begin position="39"/>
        <end position="3052"/>
    </location>
</feature>
<accession>A0A2M9C4M9</accession>
<keyword evidence="2" id="KW-1015">Disulfide bond</keyword>
<feature type="transmembrane region" description="Helical" evidence="3">
    <location>
        <begin position="3016"/>
        <end position="3036"/>
    </location>
</feature>
<keyword evidence="1" id="KW-0677">Repeat</keyword>
<feature type="signal peptide" evidence="4">
    <location>
        <begin position="1"/>
        <end position="38"/>
    </location>
</feature>
<keyword evidence="4" id="KW-0732">Signal</keyword>
<gene>
    <name evidence="6" type="ORF">CLV54_0523</name>
</gene>
<dbReference type="NCBIfam" id="TIGR01167">
    <property type="entry name" value="LPXTG_anchor"/>
    <property type="match status" value="1"/>
</dbReference>
<evidence type="ECO:0000313" key="6">
    <source>
        <dbReference type="EMBL" id="PJJ65490.1"/>
    </source>
</evidence>
<keyword evidence="3" id="KW-1133">Transmembrane helix</keyword>
<dbReference type="GO" id="GO:0005975">
    <property type="term" value="P:carbohydrate metabolic process"/>
    <property type="evidence" value="ECO:0007669"/>
    <property type="project" value="UniProtKB-ARBA"/>
</dbReference>
<organism evidence="6 7">
    <name type="scientific">Compostimonas suwonensis</name>
    <dbReference type="NCBI Taxonomy" id="1048394"/>
    <lineage>
        <taxon>Bacteria</taxon>
        <taxon>Bacillati</taxon>
        <taxon>Actinomycetota</taxon>
        <taxon>Actinomycetes</taxon>
        <taxon>Micrococcales</taxon>
        <taxon>Microbacteriaceae</taxon>
        <taxon>Compostimonas</taxon>
    </lineage>
</organism>
<dbReference type="Proteomes" id="UP000230161">
    <property type="component" value="Unassembled WGS sequence"/>
</dbReference>
<feature type="domain" description="Ig-like" evidence="5">
    <location>
        <begin position="1291"/>
        <end position="1376"/>
    </location>
</feature>
<dbReference type="SUPFAM" id="SSF110296">
    <property type="entry name" value="Oligoxyloglucan reducing end-specific cellobiohydrolase"/>
    <property type="match status" value="1"/>
</dbReference>
<dbReference type="PROSITE" id="PS51318">
    <property type="entry name" value="TAT"/>
    <property type="match status" value="1"/>
</dbReference>
<dbReference type="InterPro" id="IPR006311">
    <property type="entry name" value="TAT_signal"/>
</dbReference>
<dbReference type="Gene3D" id="2.60.40.10">
    <property type="entry name" value="Immunoglobulins"/>
    <property type="match status" value="8"/>
</dbReference>
<feature type="domain" description="Ig-like" evidence="5">
    <location>
        <begin position="306"/>
        <end position="391"/>
    </location>
</feature>
<dbReference type="SUPFAM" id="SSF48726">
    <property type="entry name" value="Immunoglobulin"/>
    <property type="match status" value="6"/>
</dbReference>
<keyword evidence="3" id="KW-0812">Transmembrane</keyword>
<dbReference type="InterPro" id="IPR013783">
    <property type="entry name" value="Ig-like_fold"/>
</dbReference>
<protein>
    <submittedName>
        <fullName evidence="6">LPXTG-motif cell wall-anchored protein</fullName>
    </submittedName>
</protein>
<keyword evidence="7" id="KW-1185">Reference proteome</keyword>
<keyword evidence="3" id="KW-0472">Membrane</keyword>
<dbReference type="EMBL" id="PGFB01000001">
    <property type="protein sequence ID" value="PJJ65490.1"/>
    <property type="molecule type" value="Genomic_DNA"/>
</dbReference>
<evidence type="ECO:0000259" key="5">
    <source>
        <dbReference type="PROSITE" id="PS50835"/>
    </source>
</evidence>
<comment type="caution">
    <text evidence="6">The sequence shown here is derived from an EMBL/GenBank/DDBJ whole genome shotgun (WGS) entry which is preliminary data.</text>
</comment>
<evidence type="ECO:0000313" key="7">
    <source>
        <dbReference type="Proteomes" id="UP000230161"/>
    </source>
</evidence>
<dbReference type="InterPro" id="IPR003599">
    <property type="entry name" value="Ig_sub"/>
</dbReference>
<dbReference type="PANTHER" id="PTHR44170:SF54">
    <property type="entry name" value="FI24025P1"/>
    <property type="match status" value="1"/>
</dbReference>
<dbReference type="SMART" id="SM00409">
    <property type="entry name" value="IG"/>
    <property type="match status" value="10"/>
</dbReference>
<name>A0A2M9C4M9_9MICO</name>
<sequence length="3052" mass="314569">MNDNRPRPRLRRAVLATATAAALALSTLVASPAAPAFADDPAGTAVSDAVFRWGLSNEANNKAFAPGTSNFFSAGKAPKTSGADTISESEWAATSGDVTIEKQQADGSYATATWAGLKTTPAGGTIPSPTSGQFSNHRVVIGDGTGDADADADSADIQWTGDFTVAFYSGMTQFYVSDPHLIVSNGSGELTATLSGFGTSMDDPDVFQPLPTAEVTLAVLNGVDVTDDGFEVSPDYLGVEVELPASASPQVRTGDNWGSFPQSMVDYQLLTGQSSYWYSSGLSTDAFKVPLPISVGFELAPAPVAPSITAQPASTTVVAGETASFQVTADGGEPLSYIWERSDDGSSWSPIDGATTAGYELVATSDDDGARFRVVVSGPGGSVTSDAASLTVTPPAPQTVEVDGAQLEWAYSRYAQYGVFGAWSMTASGDDVSTSTLNGKTVSGLDADLIKNFNLVRFEDGQGALDAQTGAGTITWDETGDWVLNAYNGQYGAPDETLRDPVLTIEDDATGSLSFEAYIPAGLDMSGAPAPAAGPTRIVLATFSSVTVDDGVITAVPEYAGRSYTPVGGSPWQACDGAGGSWPSAWIDFVPTSVQAHYYTTSCSGLNLMKPPLPVTVRLDEVDATITSQPVAASVDAGQTAGFTVVAAGNPVHYQWQRSTDGESWNDIPDATDSKLALTAGIDDDGTRVRVLVNGSLESDVVTLTVATQAPAIVGSGQDLVVLEGAPRAAFRANASGIPAPVATWQTSADGGDTWTAVSEGVSGSTYSIEHPRLDQSGLLVRAVFENGVGDAVTSEPRSLTVLPVDGKTVAWVLGAPVDPTQLGSTYSLRASFAGFTVPEGSTTDIQAALVPESALEGTNTPDPSTFVWSETLYASNLLEYGGHQSDQLVSLYPGLIDPSVRYYLVTFSTDLADRGYDTRTLLPIDGQSVPTPITEASFEWAINNQHQGGAQFGGCDYFVAGKSDGTASSYLTRSGDVSILKRTADGSFVAVGEGNRCLPLGEGGSNGQRILFTSGDGERDPQTGAVEIQWHGAATVNAYGGLVPWYVEDPKLTLDAQGDGTVVARVGGFRSSMADPNVKEPLPPTEGVVIATVSGADVSDDGGFTVTPVFRGVDYFPLNNPLDPSSGRQTTSAITADVKAGNPDWGSWPEPFVDFQYATGLSSYWHTSGGVADPKKPPLPFTVDYDFELPETDPVLVRNPASLTVSEGADVQFTALGGGNPAPNGIQWQEQGATAEDWTDLEGETSETLSIPDVTVAAHNGLVVRAVVTSPRGTVVSAPATLTVEALVAPVIQTQPQSVTVRAGGTASFQVQATGSTLAYQWQRSTDDGASWTPAGSTTSSLSVGAGVAQDGDLFRVVVSNGVSEPVVSEVATLTVTVEAPAITQQPRDARIFATQSVIIGVTGTGAPAPSWQWQKSTDGGASWTDFGTPYPSVAIVGVLEEDGALYRAVGSNGIGEPVVTDAVTIDVVAVDGRRVLLDPNTPIDPAAPLSATLRGGGFTVPDDFTGRMRTVLVEAGTWSPGSQVAVEDRISTVLRTGASLRSGGGYWTSPLTLPAGTLDPNTAYEIVTYRDDVLEDRSLDSVTPIYLVGQEPGRTPLSGATVEFGFNNVHQGASPAGGCNYFVAGTVQGLGGDYQSVDGNVYVVKKTAEGGNEVVGVSTRCTPATEGSTSIDQRFLFTEGTGYTSENGETSIQWTGAGTINAYGGLVSWYFENPLLVLDENGDGSITANVGGFGSSMDNPDVKIPLEPRQGVEIATVRGASIVDGALTIDPVYKGVDYFPLANPLDPQSERSTTSAIPAAAKASNPDWGSWPQSFVDFQYATGLSSYWHTSGLTADPNKPPLPIEVDLEGSAPEFGPLFVQEPGPVDVREGTDAVFTARAVASSGEVAVQWQAKKAGGDWTDLDGETSSTLTLAAVTVAEWNGAAVRAVGTLGDETVTTAAAAIRVTLAAAPVFTKQPESVTTGAGWYVGFQSAASGYPAPAYQWQRKAADGTWADVAGATSANYSFNSAYPADDGAAFRVIASNSEGQAVSEEVTLALTTSPVVIDAQPQDNVAFEGGTSYILVSADGAPYPTASWERSRDGETWEALPGQGTGGALEFSGLTLADSGYRYRAILDNGIGEPVVSESATLTVLPTQDPPVHLWSDSEILDPAAAHRIDVVFGKVPDFPAGSDKLLTWGIVEKSVWQPGDAAVPREQLIGGSLAQGDFSYYHTWVQLSAGALDPSKEYGFAVFASPRNGSEPTHDFDMYVPITVGQPAAITQQPASATVELGDAATFTVAASGRPDPGYQWQLKSGDEWTDIEGATAASYSPAAGLEANGSIYRVVVSNGIGEAVVSDEATLTVNRPTPTVTVSKTTGLDPDGETVTVTGTGFLADPPTTTAARPPLAGRFGGVYVVFGKFADSWQPTVTTTGRNIIDQKWAVLADDVQTIGGTAAGAVELKADGSFETTLTVKSGQFDKTGDYGVYTYGGGGVKYAPFETKTAVTLAEAPAAVVTQPRSLVAPVAPASGDPVASFTVAASGAPAPTVQWQKRAGDGAWAPIDGATSATLDYPYTAADGGAQFRAVVSNGIATANSDAATLTVGVPAGITAQPTPASVEPGTTARFTVAVAGDPAPGIQWQRKPVGGDWTTIVGATAATLEVEATTELDGVQYRVVVGNDIPVAVGGADGSTVTSEAVALTVLYQPIAITAQPQSLVAPVAPVNGEPVASFEVAADGTPEVGYQWQRRAAGSSLWEDVAGATGAVLAYGYTADDDGAAFRAVVSNRLGESAVSHEAQLTVGVPVAIVSQPGSQTAVDGTPATFEVEVGGTAPAIQWETKAPGQDGFVAIEGATDAALTVPAAPAASGTEYRAVVTGPVGGDIRPAGSSEAGSVATSDTAVLTVPEPAEAPTPVADDELTETARGGVEIVEIDGGRVTLDVGADRAGHYAGVWVHSTPVFLGWHLVPASGLVTVTLPSGLAAGEHKLVVVDASGNLVGWSPIVITVDDDGLPVVAPAAPAAPAASAALPATGADAAPWLALALLLLLAGATIVAGQRRQSRWGSRLTSPRR</sequence>
<dbReference type="PANTHER" id="PTHR44170">
    <property type="entry name" value="PROTEIN SIDEKICK"/>
    <property type="match status" value="1"/>
</dbReference>
<dbReference type="PROSITE" id="PS50835">
    <property type="entry name" value="IG_LIKE"/>
    <property type="match status" value="3"/>
</dbReference>
<dbReference type="Gene3D" id="2.60.40.230">
    <property type="entry name" value="Neocarzinostatin-like"/>
    <property type="match status" value="1"/>
</dbReference>
<evidence type="ECO:0000256" key="4">
    <source>
        <dbReference type="SAM" id="SignalP"/>
    </source>
</evidence>
<dbReference type="RefSeq" id="WP_100343378.1">
    <property type="nucleotide sequence ID" value="NZ_PGFB01000001.1"/>
</dbReference>
<feature type="domain" description="Ig-like" evidence="5">
    <location>
        <begin position="2588"/>
        <end position="2676"/>
    </location>
</feature>
<evidence type="ECO:0000256" key="1">
    <source>
        <dbReference type="ARBA" id="ARBA00022737"/>
    </source>
</evidence>
<dbReference type="Gene3D" id="2.60.40.2700">
    <property type="match status" value="2"/>
</dbReference>
<reference evidence="6 7" key="1">
    <citation type="submission" date="2017-11" db="EMBL/GenBank/DDBJ databases">
        <title>Genomic Encyclopedia of Archaeal and Bacterial Type Strains, Phase II (KMG-II): From Individual Species to Whole Genera.</title>
        <authorList>
            <person name="Goeker M."/>
        </authorList>
    </citation>
    <scope>NUCLEOTIDE SEQUENCE [LARGE SCALE GENOMIC DNA]</scope>
    <source>
        <strain evidence="6 7">DSM 25625</strain>
    </source>
</reference>
<dbReference type="OrthoDB" id="7210788at2"/>
<evidence type="ECO:0000256" key="3">
    <source>
        <dbReference type="SAM" id="Phobius"/>
    </source>
</evidence>
<proteinExistence type="predicted"/>
<dbReference type="GO" id="GO:0098609">
    <property type="term" value="P:cell-cell adhesion"/>
    <property type="evidence" value="ECO:0007669"/>
    <property type="project" value="TreeGrafter"/>
</dbReference>
<dbReference type="InterPro" id="IPR036179">
    <property type="entry name" value="Ig-like_dom_sf"/>
</dbReference>
<evidence type="ECO:0000256" key="2">
    <source>
        <dbReference type="ARBA" id="ARBA00023157"/>
    </source>
</evidence>
<dbReference type="InterPro" id="IPR007110">
    <property type="entry name" value="Ig-like_dom"/>
</dbReference>